<dbReference type="GO" id="GO:0005829">
    <property type="term" value="C:cytosol"/>
    <property type="evidence" value="ECO:0007669"/>
    <property type="project" value="TreeGrafter"/>
</dbReference>
<dbReference type="PANTHER" id="PTHR12215">
    <property type="entry name" value="PHOSPHOPANTETHEINE TRANSFERASE"/>
    <property type="match status" value="1"/>
</dbReference>
<dbReference type="Proteomes" id="UP000660262">
    <property type="component" value="Unassembled WGS sequence"/>
</dbReference>
<dbReference type="OrthoDB" id="26719at2759"/>
<comment type="caution">
    <text evidence="5">The sequence shown here is derived from an EMBL/GenBank/DDBJ whole genome shotgun (WGS) entry which is preliminary data.</text>
</comment>
<dbReference type="InterPro" id="IPR008278">
    <property type="entry name" value="4-PPantetheinyl_Trfase_dom"/>
</dbReference>
<evidence type="ECO:0000313" key="6">
    <source>
        <dbReference type="Proteomes" id="UP000660262"/>
    </source>
</evidence>
<dbReference type="GO" id="GO:0008897">
    <property type="term" value="F:holo-[acyl-carrier-protein] synthase activity"/>
    <property type="evidence" value="ECO:0007669"/>
    <property type="project" value="UniProtKB-EC"/>
</dbReference>
<dbReference type="EMBL" id="BNJQ01000003">
    <property type="protein sequence ID" value="GHP02382.1"/>
    <property type="molecule type" value="Genomic_DNA"/>
</dbReference>
<gene>
    <name evidence="5" type="ORF">PPROV_000113900</name>
</gene>
<evidence type="ECO:0000256" key="1">
    <source>
        <dbReference type="ARBA" id="ARBA00013172"/>
    </source>
</evidence>
<keyword evidence="2" id="KW-0808">Transferase</keyword>
<dbReference type="Pfam" id="PF01648">
    <property type="entry name" value="ACPS"/>
    <property type="match status" value="1"/>
</dbReference>
<feature type="domain" description="4'-phosphopantetheinyl transferase N-terminal" evidence="4">
    <location>
        <begin position="24"/>
        <end position="119"/>
    </location>
</feature>
<evidence type="ECO:0000259" key="4">
    <source>
        <dbReference type="Pfam" id="PF22624"/>
    </source>
</evidence>
<dbReference type="Gene3D" id="3.90.470.20">
    <property type="entry name" value="4'-phosphopantetheinyl transferase domain"/>
    <property type="match status" value="2"/>
</dbReference>
<dbReference type="InterPro" id="IPR055066">
    <property type="entry name" value="AASDHPPT_N"/>
</dbReference>
<organism evidence="5 6">
    <name type="scientific">Pycnococcus provasolii</name>
    <dbReference type="NCBI Taxonomy" id="41880"/>
    <lineage>
        <taxon>Eukaryota</taxon>
        <taxon>Viridiplantae</taxon>
        <taxon>Chlorophyta</taxon>
        <taxon>Pseudoscourfieldiophyceae</taxon>
        <taxon>Pseudoscourfieldiales</taxon>
        <taxon>Pycnococcaceae</taxon>
        <taxon>Pycnococcus</taxon>
    </lineage>
</organism>
<name>A0A830H735_9CHLO</name>
<dbReference type="PANTHER" id="PTHR12215:SF10">
    <property type="entry name" value="L-AMINOADIPATE-SEMIALDEHYDE DEHYDROGENASE-PHOSPHOPANTETHEINYL TRANSFERASE"/>
    <property type="match status" value="1"/>
</dbReference>
<evidence type="ECO:0000256" key="2">
    <source>
        <dbReference type="ARBA" id="ARBA00022679"/>
    </source>
</evidence>
<dbReference type="GO" id="GO:0000287">
    <property type="term" value="F:magnesium ion binding"/>
    <property type="evidence" value="ECO:0007669"/>
    <property type="project" value="InterPro"/>
</dbReference>
<protein>
    <recommendedName>
        <fullName evidence="1">holo-[acyl-carrier-protein] synthase</fullName>
        <ecNumber evidence="1">2.7.8.7</ecNumber>
    </recommendedName>
</protein>
<dbReference type="InterPro" id="IPR037143">
    <property type="entry name" value="4-PPantetheinyl_Trfase_dom_sf"/>
</dbReference>
<dbReference type="EC" id="2.7.8.7" evidence="1"/>
<dbReference type="GO" id="GO:0019878">
    <property type="term" value="P:lysine biosynthetic process via aminoadipic acid"/>
    <property type="evidence" value="ECO:0007669"/>
    <property type="project" value="TreeGrafter"/>
</dbReference>
<feature type="domain" description="4'-phosphopantetheinyl transferase" evidence="3">
    <location>
        <begin position="125"/>
        <end position="208"/>
    </location>
</feature>
<accession>A0A830H735</accession>
<reference evidence="5" key="1">
    <citation type="submission" date="2020-10" db="EMBL/GenBank/DDBJ databases">
        <title>Unveiling of a novel bifunctional photoreceptor, Dualchrome1, isolated from a cosmopolitan green alga.</title>
        <authorList>
            <person name="Suzuki S."/>
            <person name="Kawachi M."/>
        </authorList>
    </citation>
    <scope>NUCLEOTIDE SEQUENCE</scope>
    <source>
        <strain evidence="5">NIES 2893</strain>
    </source>
</reference>
<evidence type="ECO:0000313" key="5">
    <source>
        <dbReference type="EMBL" id="GHP02382.1"/>
    </source>
</evidence>
<sequence>MVPGTLRWTVDVSAWNPLGLLEGPECSFLLSLLDDDERASAIRYVQPPDQKRAIISRLLAKRASNVCLGIEFSNVVIRRTKGKKPFCANMHRDIPSDGSLDNFNFNASHEGDLVVLAAEGRACVVGVDCAAPQQIRQMRRNTKSFEEFAKNFDNVFTAEEWSKVHGAGPRDDQKEDKFRLHWSCKEAFVKARGDGLGFDLGRCSFRCDEVQLEDGGAADEDDRFFQCRLLVDGVQRDDWMLFSHRLKDGHYCTIARGPPSDIIDAWGEFTTTLRRLHFDQDEWLEAITAPSPPFQAITVADLVPKNLRQMYEEAGGTEKPTGIVDVVEAWHRARRSSSYDLASWEMQCEEMLYGSPAPADEATSARDEELTARLRNLAFVLEEEIEETGDSPPVLPDNACETWTEASIREFYRTQGASGPSSSNTSARHDELTARLRNLAFVLEEEIEETGDSPPVLPDNACETWTEASIREFYRTRGAGIP</sequence>
<keyword evidence="6" id="KW-1185">Reference proteome</keyword>
<dbReference type="AlphaFoldDB" id="A0A830H735"/>
<dbReference type="Pfam" id="PF22624">
    <property type="entry name" value="AASDHPPT_N"/>
    <property type="match status" value="1"/>
</dbReference>
<dbReference type="InterPro" id="IPR050559">
    <property type="entry name" value="P-Pant_transferase_sf"/>
</dbReference>
<evidence type="ECO:0000259" key="3">
    <source>
        <dbReference type="Pfam" id="PF01648"/>
    </source>
</evidence>
<proteinExistence type="predicted"/>
<dbReference type="SUPFAM" id="SSF56214">
    <property type="entry name" value="4'-phosphopantetheinyl transferase"/>
    <property type="match status" value="2"/>
</dbReference>